<evidence type="ECO:0000313" key="3">
    <source>
        <dbReference type="Proteomes" id="UP000828390"/>
    </source>
</evidence>
<reference evidence="2" key="1">
    <citation type="journal article" date="2019" name="bioRxiv">
        <title>The Genome of the Zebra Mussel, Dreissena polymorpha: A Resource for Invasive Species Research.</title>
        <authorList>
            <person name="McCartney M.A."/>
            <person name="Auch B."/>
            <person name="Kono T."/>
            <person name="Mallez S."/>
            <person name="Zhang Y."/>
            <person name="Obille A."/>
            <person name="Becker A."/>
            <person name="Abrahante J.E."/>
            <person name="Garbe J."/>
            <person name="Badalamenti J.P."/>
            <person name="Herman A."/>
            <person name="Mangelson H."/>
            <person name="Liachko I."/>
            <person name="Sullivan S."/>
            <person name="Sone E.D."/>
            <person name="Koren S."/>
            <person name="Silverstein K.A.T."/>
            <person name="Beckman K.B."/>
            <person name="Gohl D.M."/>
        </authorList>
    </citation>
    <scope>NUCLEOTIDE SEQUENCE</scope>
    <source>
        <strain evidence="2">Duluth1</strain>
        <tissue evidence="2">Whole animal</tissue>
    </source>
</reference>
<organism evidence="2 3">
    <name type="scientific">Dreissena polymorpha</name>
    <name type="common">Zebra mussel</name>
    <name type="synonym">Mytilus polymorpha</name>
    <dbReference type="NCBI Taxonomy" id="45954"/>
    <lineage>
        <taxon>Eukaryota</taxon>
        <taxon>Metazoa</taxon>
        <taxon>Spiralia</taxon>
        <taxon>Lophotrochozoa</taxon>
        <taxon>Mollusca</taxon>
        <taxon>Bivalvia</taxon>
        <taxon>Autobranchia</taxon>
        <taxon>Heteroconchia</taxon>
        <taxon>Euheterodonta</taxon>
        <taxon>Imparidentia</taxon>
        <taxon>Neoheterodontei</taxon>
        <taxon>Myida</taxon>
        <taxon>Dreissenoidea</taxon>
        <taxon>Dreissenidae</taxon>
        <taxon>Dreissena</taxon>
    </lineage>
</organism>
<dbReference type="AlphaFoldDB" id="A0A9D4R652"/>
<dbReference type="Proteomes" id="UP000828390">
    <property type="component" value="Unassembled WGS sequence"/>
</dbReference>
<dbReference type="GO" id="GO:0046983">
    <property type="term" value="F:protein dimerization activity"/>
    <property type="evidence" value="ECO:0007669"/>
    <property type="project" value="InterPro"/>
</dbReference>
<sequence length="62" mass="7084">MGRFDRAETLEESIASASEQLYPSIRKCFMLLIVMPVSTATAERSFSTMRRVKTYLWSTMGT</sequence>
<protein>
    <recommendedName>
        <fullName evidence="1">HAT C-terminal dimerisation domain-containing protein</fullName>
    </recommendedName>
</protein>
<name>A0A9D4R652_DREPO</name>
<reference evidence="2" key="2">
    <citation type="submission" date="2020-11" db="EMBL/GenBank/DDBJ databases">
        <authorList>
            <person name="McCartney M.A."/>
            <person name="Auch B."/>
            <person name="Kono T."/>
            <person name="Mallez S."/>
            <person name="Becker A."/>
            <person name="Gohl D.M."/>
            <person name="Silverstein K.A.T."/>
            <person name="Koren S."/>
            <person name="Bechman K.B."/>
            <person name="Herman A."/>
            <person name="Abrahante J.E."/>
            <person name="Garbe J."/>
        </authorList>
    </citation>
    <scope>NUCLEOTIDE SEQUENCE</scope>
    <source>
        <strain evidence="2">Duluth1</strain>
        <tissue evidence="2">Whole animal</tissue>
    </source>
</reference>
<accession>A0A9D4R652</accession>
<keyword evidence="3" id="KW-1185">Reference proteome</keyword>
<dbReference type="Pfam" id="PF05699">
    <property type="entry name" value="Dimer_Tnp_hAT"/>
    <property type="match status" value="1"/>
</dbReference>
<comment type="caution">
    <text evidence="2">The sequence shown here is derived from an EMBL/GenBank/DDBJ whole genome shotgun (WGS) entry which is preliminary data.</text>
</comment>
<evidence type="ECO:0000313" key="2">
    <source>
        <dbReference type="EMBL" id="KAH3855332.1"/>
    </source>
</evidence>
<dbReference type="EMBL" id="JAIWYP010000003">
    <property type="protein sequence ID" value="KAH3855332.1"/>
    <property type="molecule type" value="Genomic_DNA"/>
</dbReference>
<feature type="domain" description="HAT C-terminal dimerisation" evidence="1">
    <location>
        <begin position="18"/>
        <end position="60"/>
    </location>
</feature>
<dbReference type="InterPro" id="IPR008906">
    <property type="entry name" value="HATC_C_dom"/>
</dbReference>
<evidence type="ECO:0000259" key="1">
    <source>
        <dbReference type="Pfam" id="PF05699"/>
    </source>
</evidence>
<proteinExistence type="predicted"/>
<gene>
    <name evidence="2" type="ORF">DPMN_097899</name>
</gene>